<dbReference type="PANTHER" id="PTHR43586">
    <property type="entry name" value="CYSTEINE DESULFURASE"/>
    <property type="match status" value="1"/>
</dbReference>
<dbReference type="AlphaFoldDB" id="A0AAP2DYR8"/>
<evidence type="ECO:0000313" key="6">
    <source>
        <dbReference type="EMBL" id="MBT1710105.1"/>
    </source>
</evidence>
<dbReference type="InterPro" id="IPR020578">
    <property type="entry name" value="Aminotrans_V_PyrdxlP_BS"/>
</dbReference>
<keyword evidence="2" id="KW-0663">Pyridoxal phosphate</keyword>
<dbReference type="GO" id="GO:0008483">
    <property type="term" value="F:transaminase activity"/>
    <property type="evidence" value="ECO:0007669"/>
    <property type="project" value="UniProtKB-KW"/>
</dbReference>
<dbReference type="PROSITE" id="PS00595">
    <property type="entry name" value="AA_TRANSFER_CLASS_5"/>
    <property type="match status" value="1"/>
</dbReference>
<dbReference type="InterPro" id="IPR015422">
    <property type="entry name" value="PyrdxlP-dep_Trfase_small"/>
</dbReference>
<dbReference type="Gene3D" id="3.40.640.10">
    <property type="entry name" value="Type I PLP-dependent aspartate aminotransferase-like (Major domain)"/>
    <property type="match status" value="1"/>
</dbReference>
<comment type="similarity">
    <text evidence="3">Belongs to the class-V pyridoxal-phosphate-dependent aminotransferase family.</text>
</comment>
<keyword evidence="6" id="KW-0032">Aminotransferase</keyword>
<comment type="cofactor">
    <cofactor evidence="1 4">
        <name>pyridoxal 5'-phosphate</name>
        <dbReference type="ChEBI" id="CHEBI:597326"/>
    </cofactor>
</comment>
<evidence type="ECO:0000256" key="2">
    <source>
        <dbReference type="ARBA" id="ARBA00022898"/>
    </source>
</evidence>
<dbReference type="SUPFAM" id="SSF53383">
    <property type="entry name" value="PLP-dependent transferases"/>
    <property type="match status" value="1"/>
</dbReference>
<evidence type="ECO:0000256" key="3">
    <source>
        <dbReference type="RuleBase" id="RU004075"/>
    </source>
</evidence>
<dbReference type="RefSeq" id="WP_254085682.1">
    <property type="nucleotide sequence ID" value="NZ_JAHESE010000019.1"/>
</dbReference>
<evidence type="ECO:0000313" key="7">
    <source>
        <dbReference type="Proteomes" id="UP001319080"/>
    </source>
</evidence>
<name>A0AAP2DYR8_9BACT</name>
<dbReference type="EMBL" id="JAHESE010000019">
    <property type="protein sequence ID" value="MBT1710105.1"/>
    <property type="molecule type" value="Genomic_DNA"/>
</dbReference>
<protein>
    <submittedName>
        <fullName evidence="6">Aminotransferase class V-fold PLP-dependent enzyme</fullName>
    </submittedName>
</protein>
<keyword evidence="6" id="KW-0808">Transferase</keyword>
<sequence length="412" mass="46128">MNQFQSTLSEDLSVTPFTPAEIDALRRDTPGCSHVVHLNYAGAGLMPTPVIQALHDHLDVEARIGGYEAAALREREVRSFYTQAARLLNTKPGNIAFTSSATDSYSRALSSIPFRRDDVILTTQDDFVSNQIQFLSCRKRFGVQVVHVENAPEGGVSLEDLDVKLRVLRPRLLAITHVPTNAGLVQPVYAIGKIAAQYPETYYLLDACQSAGQMKLDVHRLHCDFLSVTTRKFLRGPRGTGFLYISDKALHAGLEPLFLDMRGATWKEKNLYVPQPDATRFEDWEFAYALVLGSSRAIEYCLAIGEDRIERRVKMLANDLRQGLQSLPGVWVLDHGPDVCGLVTFTVTGGEPVSLVQQLRNQHINIVPSYRDFAVLDFDEKGVSWALRASPHYLTTEHELHLFLSCFEKLIQ</sequence>
<organism evidence="6 7">
    <name type="scientific">Dawidia cretensis</name>
    <dbReference type="NCBI Taxonomy" id="2782350"/>
    <lineage>
        <taxon>Bacteria</taxon>
        <taxon>Pseudomonadati</taxon>
        <taxon>Bacteroidota</taxon>
        <taxon>Cytophagia</taxon>
        <taxon>Cytophagales</taxon>
        <taxon>Chryseotaleaceae</taxon>
        <taxon>Dawidia</taxon>
    </lineage>
</organism>
<dbReference type="InterPro" id="IPR000192">
    <property type="entry name" value="Aminotrans_V_dom"/>
</dbReference>
<dbReference type="PANTHER" id="PTHR43586:SF24">
    <property type="entry name" value="BLR4730 PROTEIN"/>
    <property type="match status" value="1"/>
</dbReference>
<dbReference type="Gene3D" id="3.90.1150.10">
    <property type="entry name" value="Aspartate Aminotransferase, domain 1"/>
    <property type="match status" value="1"/>
</dbReference>
<comment type="caution">
    <text evidence="6">The sequence shown here is derived from an EMBL/GenBank/DDBJ whole genome shotgun (WGS) entry which is preliminary data.</text>
</comment>
<reference evidence="6 7" key="1">
    <citation type="submission" date="2021-05" db="EMBL/GenBank/DDBJ databases">
        <title>A Polyphasic approach of four new species of the genus Ohtaekwangia: Ohtaekwangia histidinii sp. nov., Ohtaekwangia cretensis sp. nov., Ohtaekwangia indiensis sp. nov., Ohtaekwangia reichenbachii sp. nov. from diverse environment.</title>
        <authorList>
            <person name="Octaviana S."/>
        </authorList>
    </citation>
    <scope>NUCLEOTIDE SEQUENCE [LARGE SCALE GENOMIC DNA]</scope>
    <source>
        <strain evidence="6 7">PWU5</strain>
    </source>
</reference>
<dbReference type="InterPro" id="IPR015421">
    <property type="entry name" value="PyrdxlP-dep_Trfase_major"/>
</dbReference>
<dbReference type="Proteomes" id="UP001319080">
    <property type="component" value="Unassembled WGS sequence"/>
</dbReference>
<feature type="domain" description="Aminotransferase class V" evidence="5">
    <location>
        <begin position="38"/>
        <end position="367"/>
    </location>
</feature>
<proteinExistence type="inferred from homology"/>
<keyword evidence="7" id="KW-1185">Reference proteome</keyword>
<accession>A0AAP2DYR8</accession>
<gene>
    <name evidence="6" type="ORF">KK062_17800</name>
</gene>
<dbReference type="Pfam" id="PF00266">
    <property type="entry name" value="Aminotran_5"/>
    <property type="match status" value="1"/>
</dbReference>
<dbReference type="InterPro" id="IPR015424">
    <property type="entry name" value="PyrdxlP-dep_Trfase"/>
</dbReference>
<evidence type="ECO:0000256" key="4">
    <source>
        <dbReference type="RuleBase" id="RU004504"/>
    </source>
</evidence>
<evidence type="ECO:0000256" key="1">
    <source>
        <dbReference type="ARBA" id="ARBA00001933"/>
    </source>
</evidence>
<evidence type="ECO:0000259" key="5">
    <source>
        <dbReference type="Pfam" id="PF00266"/>
    </source>
</evidence>